<protein>
    <submittedName>
        <fullName evidence="2">Phage-like element PBSX protein</fullName>
    </submittedName>
</protein>
<name>W7DSE7_9LIST</name>
<dbReference type="RefSeq" id="WP_052006787.1">
    <property type="nucleotide sequence ID" value="NZ_AODM01000037.1"/>
</dbReference>
<reference evidence="2 3" key="1">
    <citation type="submission" date="2012-12" db="EMBL/GenBank/DDBJ databases">
        <title>Novel taxa of Listeriaceae from agricultural environments in the United States.</title>
        <authorList>
            <person name="den Bakker H.C."/>
            <person name="Allred A."/>
            <person name="Warchocki S."/>
            <person name="Wright E.M."/>
            <person name="Burrell A."/>
            <person name="Nightingale K.K."/>
            <person name="Kephart D."/>
            <person name="Wiedmann M."/>
        </authorList>
    </citation>
    <scope>NUCLEOTIDE SEQUENCE [LARGE SCALE GENOMIC DNA]</scope>
    <source>
        <strain evidence="2 3">FSL S10-1203</strain>
    </source>
</reference>
<dbReference type="AlphaFoldDB" id="W7DSE7"/>
<proteinExistence type="predicted"/>
<evidence type="ECO:0000259" key="1">
    <source>
        <dbReference type="Pfam" id="PF06114"/>
    </source>
</evidence>
<sequence>MIKLSLLETQIQQLYDELEIDDTLDMDMYSIASKLNIRLVFWKRRSCATTISSVHHIFINTDSDVIEQWYDFAHELGHIVRHFGNQAKMPDSFLFYQEKQANNFAEHFLVPTFKLNQLVMPTSRREATRYIMSLFPASKETAKRRLKQYTLNQYEEECRSYDFM</sequence>
<evidence type="ECO:0000313" key="3">
    <source>
        <dbReference type="Proteomes" id="UP000019241"/>
    </source>
</evidence>
<dbReference type="PATRIC" id="fig|1265822.4.peg.2127"/>
<evidence type="ECO:0000313" key="2">
    <source>
        <dbReference type="EMBL" id="EUJ53828.1"/>
    </source>
</evidence>
<comment type="caution">
    <text evidence="2">The sequence shown here is derived from an EMBL/GenBank/DDBJ whole genome shotgun (WGS) entry which is preliminary data.</text>
</comment>
<dbReference type="Gene3D" id="1.10.10.2910">
    <property type="match status" value="1"/>
</dbReference>
<dbReference type="Pfam" id="PF06114">
    <property type="entry name" value="Peptidase_M78"/>
    <property type="match status" value="1"/>
</dbReference>
<feature type="domain" description="IrrE N-terminal-like" evidence="1">
    <location>
        <begin position="54"/>
        <end position="147"/>
    </location>
</feature>
<accession>W7DSE7</accession>
<dbReference type="EMBL" id="AODM01000037">
    <property type="protein sequence ID" value="EUJ53828.1"/>
    <property type="molecule type" value="Genomic_DNA"/>
</dbReference>
<dbReference type="Proteomes" id="UP000019241">
    <property type="component" value="Unassembled WGS sequence"/>
</dbReference>
<dbReference type="InterPro" id="IPR010359">
    <property type="entry name" value="IrrE_HExxH"/>
</dbReference>
<gene>
    <name evidence="2" type="ORF">MCOL2_10485</name>
</gene>
<organism evidence="2 3">
    <name type="scientific">Listeria fleischmannii FSL S10-1203</name>
    <dbReference type="NCBI Taxonomy" id="1265822"/>
    <lineage>
        <taxon>Bacteria</taxon>
        <taxon>Bacillati</taxon>
        <taxon>Bacillota</taxon>
        <taxon>Bacilli</taxon>
        <taxon>Bacillales</taxon>
        <taxon>Listeriaceae</taxon>
        <taxon>Listeria</taxon>
    </lineage>
</organism>